<sequence>MLLPWRCWSVKNFVQVASDILKKDSTTQIVLIGSPNDISLQQEFMQLLPKIYHSRINQLVGKSTLIELTQKINELDLLVTGDTGPMHIAIALKIPTVSLFVTATCSATGPYQNPEIHKVILWTALSIHKHKHIMDCISPSVVIDEATHIMAH</sequence>
<dbReference type="Gene3D" id="3.40.50.2000">
    <property type="entry name" value="Glycogen Phosphorylase B"/>
    <property type="match status" value="1"/>
</dbReference>
<dbReference type="PANTHER" id="PTHR30160:SF7">
    <property type="entry name" value="ADP-HEPTOSE--LPS HEPTOSYLTRANSFERASE 2"/>
    <property type="match status" value="1"/>
</dbReference>
<organism evidence="3 4">
    <name type="scientific">Xenorhabdus budapestensis</name>
    <dbReference type="NCBI Taxonomy" id="290110"/>
    <lineage>
        <taxon>Bacteria</taxon>
        <taxon>Pseudomonadati</taxon>
        <taxon>Pseudomonadota</taxon>
        <taxon>Gammaproteobacteria</taxon>
        <taxon>Enterobacterales</taxon>
        <taxon>Morganellaceae</taxon>
        <taxon>Xenorhabdus</taxon>
    </lineage>
</organism>
<keyword evidence="2 3" id="KW-0808">Transferase</keyword>
<evidence type="ECO:0000313" key="3">
    <source>
        <dbReference type="EMBL" id="PHM22601.1"/>
    </source>
</evidence>
<reference evidence="3 4" key="1">
    <citation type="journal article" date="2017" name="Nat. Microbiol.">
        <title>Natural product diversity associated with the nematode symbionts Photorhabdus and Xenorhabdus.</title>
        <authorList>
            <person name="Tobias N.J."/>
            <person name="Wolff H."/>
            <person name="Djahanschiri B."/>
            <person name="Grundmann F."/>
            <person name="Kronenwerth M."/>
            <person name="Shi Y.M."/>
            <person name="Simonyi S."/>
            <person name="Grun P."/>
            <person name="Shapiro-Ilan D."/>
            <person name="Pidot S.J."/>
            <person name="Stinear T.P."/>
            <person name="Ebersberger I."/>
            <person name="Bode H.B."/>
        </authorList>
    </citation>
    <scope>NUCLEOTIDE SEQUENCE [LARGE SCALE GENOMIC DNA]</scope>
    <source>
        <strain evidence="3 4">DSM 16342</strain>
    </source>
</reference>
<keyword evidence="1" id="KW-0328">Glycosyltransferase</keyword>
<dbReference type="InterPro" id="IPR051199">
    <property type="entry name" value="LPS_LOS_Heptosyltrfase"/>
</dbReference>
<dbReference type="GO" id="GO:0005829">
    <property type="term" value="C:cytosol"/>
    <property type="evidence" value="ECO:0007669"/>
    <property type="project" value="TreeGrafter"/>
</dbReference>
<evidence type="ECO:0000313" key="4">
    <source>
        <dbReference type="Proteomes" id="UP000225833"/>
    </source>
</evidence>
<comment type="caution">
    <text evidence="3">The sequence shown here is derived from an EMBL/GenBank/DDBJ whole genome shotgun (WGS) entry which is preliminary data.</text>
</comment>
<gene>
    <name evidence="3" type="ORF">Xbud_03733</name>
</gene>
<evidence type="ECO:0000256" key="2">
    <source>
        <dbReference type="ARBA" id="ARBA00022679"/>
    </source>
</evidence>
<dbReference type="SUPFAM" id="SSF53756">
    <property type="entry name" value="UDP-Glycosyltransferase/glycogen phosphorylase"/>
    <property type="match status" value="1"/>
</dbReference>
<dbReference type="PANTHER" id="PTHR30160">
    <property type="entry name" value="TETRAACYLDISACCHARIDE 4'-KINASE-RELATED"/>
    <property type="match status" value="1"/>
</dbReference>
<name>A0A2D0ILD2_XENBU</name>
<dbReference type="GO" id="GO:0009244">
    <property type="term" value="P:lipopolysaccharide core region biosynthetic process"/>
    <property type="evidence" value="ECO:0007669"/>
    <property type="project" value="TreeGrafter"/>
</dbReference>
<accession>A0A2D0ILD2</accession>
<dbReference type="Proteomes" id="UP000225833">
    <property type="component" value="Unassembled WGS sequence"/>
</dbReference>
<evidence type="ECO:0000256" key="1">
    <source>
        <dbReference type="ARBA" id="ARBA00022676"/>
    </source>
</evidence>
<dbReference type="EMBL" id="NIBS01000057">
    <property type="protein sequence ID" value="PHM22601.1"/>
    <property type="molecule type" value="Genomic_DNA"/>
</dbReference>
<proteinExistence type="predicted"/>
<dbReference type="AlphaFoldDB" id="A0A2D0ILD2"/>
<dbReference type="InterPro" id="IPR002201">
    <property type="entry name" value="Glyco_trans_9"/>
</dbReference>
<dbReference type="GO" id="GO:0008713">
    <property type="term" value="F:ADP-heptose-lipopolysaccharide heptosyltransferase activity"/>
    <property type="evidence" value="ECO:0007669"/>
    <property type="project" value="TreeGrafter"/>
</dbReference>
<dbReference type="OrthoDB" id="9781892at2"/>
<dbReference type="Pfam" id="PF01075">
    <property type="entry name" value="Glyco_transf_9"/>
    <property type="match status" value="1"/>
</dbReference>
<protein>
    <submittedName>
        <fullName evidence="3">Lipopolysaccharide heptosyltransferase II</fullName>
    </submittedName>
</protein>